<name>A0A7C4D6K8_STAMA</name>
<organism evidence="2">
    <name type="scientific">Staphylothermus marinus</name>
    <dbReference type="NCBI Taxonomy" id="2280"/>
    <lineage>
        <taxon>Archaea</taxon>
        <taxon>Thermoproteota</taxon>
        <taxon>Thermoprotei</taxon>
        <taxon>Desulfurococcales</taxon>
        <taxon>Desulfurococcaceae</taxon>
        <taxon>Staphylothermus</taxon>
    </lineage>
</organism>
<keyword evidence="1" id="KW-1133">Transmembrane helix</keyword>
<evidence type="ECO:0000256" key="1">
    <source>
        <dbReference type="SAM" id="Phobius"/>
    </source>
</evidence>
<evidence type="ECO:0000313" key="2">
    <source>
        <dbReference type="EMBL" id="HGM58275.1"/>
    </source>
</evidence>
<gene>
    <name evidence="3" type="ORF">ENT92_03080</name>
    <name evidence="2" type="ORF">ENU14_01615</name>
</gene>
<comment type="caution">
    <text evidence="2">The sequence shown here is derived from an EMBL/GenBank/DDBJ whole genome shotgun (WGS) entry which is preliminary data.</text>
</comment>
<reference evidence="2" key="1">
    <citation type="journal article" date="2020" name="mSystems">
        <title>Genome- and Community-Level Interaction Insights into Carbon Utilization and Element Cycling Functions of Hydrothermarchaeota in Hydrothermal Sediment.</title>
        <authorList>
            <person name="Zhou Z."/>
            <person name="Liu Y."/>
            <person name="Xu W."/>
            <person name="Pan J."/>
            <person name="Luo Z.H."/>
            <person name="Li M."/>
        </authorList>
    </citation>
    <scope>NUCLEOTIDE SEQUENCE [LARGE SCALE GENOMIC DNA]</scope>
    <source>
        <strain evidence="3">SpSt-622</strain>
        <strain evidence="2">SpSt-642</strain>
    </source>
</reference>
<evidence type="ECO:0000313" key="3">
    <source>
        <dbReference type="EMBL" id="HGU65182.1"/>
    </source>
</evidence>
<dbReference type="EMBL" id="DTBJ01000016">
    <property type="protein sequence ID" value="HGM58275.1"/>
    <property type="molecule type" value="Genomic_DNA"/>
</dbReference>
<evidence type="ECO:0008006" key="4">
    <source>
        <dbReference type="Google" id="ProtNLM"/>
    </source>
</evidence>
<protein>
    <recommendedName>
        <fullName evidence="4">Flagellar biosynthesis protein FlaG</fullName>
    </recommendedName>
</protein>
<feature type="transmembrane region" description="Helical" evidence="1">
    <location>
        <begin position="7"/>
        <end position="28"/>
    </location>
</feature>
<accession>A0A7C4D6K8</accession>
<sequence>MKGISPLVATAILLVVTIAGGVLIYNYVINSLSSAEHFASLNIVSSKMLVLENSTIVNIRVSNIGTKTAIVEKITILPVNLSRNINIEVEPGVTKSINVVFDQVFNPSSKYYVIIVYDQGETEPYPVSLIK</sequence>
<dbReference type="AlphaFoldDB" id="A0A7C4D6K8"/>
<keyword evidence="1" id="KW-0472">Membrane</keyword>
<keyword evidence="1" id="KW-0812">Transmembrane</keyword>
<proteinExistence type="predicted"/>
<dbReference type="EMBL" id="DTAN01000120">
    <property type="protein sequence ID" value="HGU65182.1"/>
    <property type="molecule type" value="Genomic_DNA"/>
</dbReference>